<proteinExistence type="predicted"/>
<protein>
    <submittedName>
        <fullName evidence="1">Uncharacterized protein</fullName>
    </submittedName>
</protein>
<accession>A0A4R4RM39</accession>
<sequence length="68" mass="7240">MLQGFDDGAPALEVARRYGNLSGHHRLLSDDDLVIVLDDRALNGVPDDDAWRSLADARAGGFAGSFLG</sequence>
<reference evidence="1 2" key="1">
    <citation type="submission" date="2019-02" db="EMBL/GenBank/DDBJ databases">
        <title>Draft genome sequences of novel Actinobacteria.</title>
        <authorList>
            <person name="Sahin N."/>
            <person name="Ay H."/>
            <person name="Saygin H."/>
        </authorList>
    </citation>
    <scope>NUCLEOTIDE SEQUENCE [LARGE SCALE GENOMIC DNA]</scope>
    <source>
        <strain evidence="1 2">KC603</strain>
    </source>
</reference>
<evidence type="ECO:0000313" key="1">
    <source>
        <dbReference type="EMBL" id="TDC49722.1"/>
    </source>
</evidence>
<dbReference type="Proteomes" id="UP000295621">
    <property type="component" value="Unassembled WGS sequence"/>
</dbReference>
<keyword evidence="2" id="KW-1185">Reference proteome</keyword>
<dbReference type="AlphaFoldDB" id="A0A4R4RM39"/>
<dbReference type="RefSeq" id="WP_131984655.1">
    <property type="nucleotide sequence ID" value="NZ_SMKL01000038.1"/>
</dbReference>
<organism evidence="1 2">
    <name type="scientific">Jiangella ureilytica</name>
    <dbReference type="NCBI Taxonomy" id="2530374"/>
    <lineage>
        <taxon>Bacteria</taxon>
        <taxon>Bacillati</taxon>
        <taxon>Actinomycetota</taxon>
        <taxon>Actinomycetes</taxon>
        <taxon>Jiangellales</taxon>
        <taxon>Jiangellaceae</taxon>
        <taxon>Jiangella</taxon>
    </lineage>
</organism>
<name>A0A4R4RM39_9ACTN</name>
<evidence type="ECO:0000313" key="2">
    <source>
        <dbReference type="Proteomes" id="UP000295621"/>
    </source>
</evidence>
<gene>
    <name evidence="1" type="ORF">E1212_17305</name>
</gene>
<dbReference type="EMBL" id="SMKL01000038">
    <property type="protein sequence ID" value="TDC49722.1"/>
    <property type="molecule type" value="Genomic_DNA"/>
</dbReference>
<comment type="caution">
    <text evidence="1">The sequence shown here is derived from an EMBL/GenBank/DDBJ whole genome shotgun (WGS) entry which is preliminary data.</text>
</comment>